<dbReference type="GO" id="GO:0005730">
    <property type="term" value="C:nucleolus"/>
    <property type="evidence" value="ECO:0007669"/>
    <property type="project" value="TreeGrafter"/>
</dbReference>
<proteinExistence type="predicted"/>
<reference evidence="2 3" key="1">
    <citation type="submission" date="2017-11" db="EMBL/GenBank/DDBJ databases">
        <title>De novo assembly and phasing of dikaryotic genomes from two isolates of Puccinia coronata f. sp. avenae, the causal agent of oat crown rust.</title>
        <authorList>
            <person name="Miller M.E."/>
            <person name="Zhang Y."/>
            <person name="Omidvar V."/>
            <person name="Sperschneider J."/>
            <person name="Schwessinger B."/>
            <person name="Raley C."/>
            <person name="Palmer J.M."/>
            <person name="Garnica D."/>
            <person name="Upadhyaya N."/>
            <person name="Rathjen J."/>
            <person name="Taylor J.M."/>
            <person name="Park R.F."/>
            <person name="Dodds P.N."/>
            <person name="Hirsch C.D."/>
            <person name="Kianian S.F."/>
            <person name="Figueroa M."/>
        </authorList>
    </citation>
    <scope>NUCLEOTIDE SEQUENCE [LARGE SCALE GENOMIC DNA]</scope>
    <source>
        <strain evidence="2">12SD80</strain>
    </source>
</reference>
<evidence type="ECO:0000256" key="1">
    <source>
        <dbReference type="SAM" id="MobiDB-lite"/>
    </source>
</evidence>
<dbReference type="GO" id="GO:0003723">
    <property type="term" value="F:RNA binding"/>
    <property type="evidence" value="ECO:0007669"/>
    <property type="project" value="TreeGrafter"/>
</dbReference>
<feature type="region of interest" description="Disordered" evidence="1">
    <location>
        <begin position="329"/>
        <end position="362"/>
    </location>
</feature>
<feature type="region of interest" description="Disordered" evidence="1">
    <location>
        <begin position="55"/>
        <end position="77"/>
    </location>
</feature>
<feature type="compositionally biased region" description="Polar residues" evidence="1">
    <location>
        <begin position="351"/>
        <end position="362"/>
    </location>
</feature>
<gene>
    <name evidence="2" type="ORF">PCASD_01522</name>
</gene>
<sequence length="1108" mass="120668">MSDKKQLRDSGIKSGWVYGWSGTTHEDRSNGEPVQLQTVMAQLQLPFTLSSHPAVSPIDPDTDTRKTAPPHPLSFSTSPVLRLSASQRTSKQPLHVVVTVPGQGWSIHKVSDQTILSSQKVSPNLAFTTPCVALSIPQTEQAAQKSDPTSKSSSKKNKKTRTRYIYAAVASCPSDPSPAVNQGRTVWVWIENEVNGGFGERDTSNANPSKSSSANIIKEFPSRVEMVYPLPSIRPEDSSETQLARILVLLESGEALLCSQDLTTIATCRVHSNPPPSTPIDAPYVRVQTHSNDQQDNTTSNLIRHPGISTANSLGLLIYISRLKPEFHSSSEHLPNKSTPKGRASKKRKSVSTTQSSKPTSAGLTHYSHLEICVLELQSDKLLTLGGTSHKQDFLDVAIGAQGWVTIMGRSHTLSTYLLSRSPSRFLEADIIMPSGELALIQHPQCNPIQLTTNPQSVETTPISNTSTPVIVPLPCSVPLVFIFLSHSTSTATVTSTTCLGLIVDLYHQAVLCVLQCPWPTAPKHTPASPPDHGPLTLSATLSSSSQSSHVYLCLSYQSIRIVQVLQAPVFPPDAPTWVEVLNPVVTDATLSWIIPKSNHADVQAKTALNRQKIPLLSEQLLGCCTMSFSSKACPEEASHLSSLKSFISRFNDICLGTTCTSGHWDAETSKAAETAWVECVLNLFSGQDASESQDVDMEGNDLSTHAQDQLVTTFLRGSHSVSKKLSSILPKAFVHDLLGTCLGQFAAHAGKESTAIITDERTLSSETQPSKSKPYPAQIVICLLNSGLVEESMVAGGVVAALRRTADVVAVEASISRLYDVDEFELVETIRWAVQLQASQPIPAKANGRKLSLLERLLSNIISQPLSLGPLKKALRQTLSTNDILIIFRILNEWIDWWMKEGMEILHIHPTSLDSNSKPTGESSGSTGAPLRPENKKESDYEAKAHSNGLPDLAPIFEFVECSLDAHLIGLIQYKEASVVLEALKLKLTWEIEMDTVLQGLSGPLAQSSQLIKQKQRRQREKLTQSHKQPLSKGQNPKPNGTNSKPSKPLHHRSSAHTAQPNGRPASNRPSKKSTPKRSVHPDARRLQAETSNAQSVAEYALERFNL</sequence>
<dbReference type="GO" id="GO:0030490">
    <property type="term" value="P:maturation of SSU-rRNA"/>
    <property type="evidence" value="ECO:0007669"/>
    <property type="project" value="InterPro"/>
</dbReference>
<dbReference type="InterPro" id="IPR042859">
    <property type="entry name" value="NOL11"/>
</dbReference>
<dbReference type="PANTHER" id="PTHR15633">
    <property type="entry name" value="NUCLEOLAR PROTEIN 11"/>
    <property type="match status" value="1"/>
</dbReference>
<feature type="region of interest" description="Disordered" evidence="1">
    <location>
        <begin position="912"/>
        <end position="945"/>
    </location>
</feature>
<dbReference type="Proteomes" id="UP000235392">
    <property type="component" value="Unassembled WGS sequence"/>
</dbReference>
<comment type="caution">
    <text evidence="2">The sequence shown here is derived from an EMBL/GenBank/DDBJ whole genome shotgun (WGS) entry which is preliminary data.</text>
</comment>
<evidence type="ECO:0000313" key="2">
    <source>
        <dbReference type="EMBL" id="PLW49820.1"/>
    </source>
</evidence>
<accession>A0A2N5VIK3</accession>
<feature type="compositionally biased region" description="Polar residues" evidence="1">
    <location>
        <begin position="913"/>
        <end position="928"/>
    </location>
</feature>
<feature type="compositionally biased region" description="Basic and acidic residues" evidence="1">
    <location>
        <begin position="934"/>
        <end position="945"/>
    </location>
</feature>
<feature type="compositionally biased region" description="Basic residues" evidence="1">
    <location>
        <begin position="1071"/>
        <end position="1080"/>
    </location>
</feature>
<feature type="region of interest" description="Disordered" evidence="1">
    <location>
        <begin position="1010"/>
        <end position="1096"/>
    </location>
</feature>
<organism evidence="2 3">
    <name type="scientific">Puccinia coronata f. sp. avenae</name>
    <dbReference type="NCBI Taxonomy" id="200324"/>
    <lineage>
        <taxon>Eukaryota</taxon>
        <taxon>Fungi</taxon>
        <taxon>Dikarya</taxon>
        <taxon>Basidiomycota</taxon>
        <taxon>Pucciniomycotina</taxon>
        <taxon>Pucciniomycetes</taxon>
        <taxon>Pucciniales</taxon>
        <taxon>Pucciniaceae</taxon>
        <taxon>Puccinia</taxon>
    </lineage>
</organism>
<evidence type="ECO:0000313" key="3">
    <source>
        <dbReference type="Proteomes" id="UP000235392"/>
    </source>
</evidence>
<dbReference type="AlphaFoldDB" id="A0A2N5VIK3"/>
<name>A0A2N5VIK3_9BASI</name>
<feature type="region of interest" description="Disordered" evidence="1">
    <location>
        <begin position="139"/>
        <end position="158"/>
    </location>
</feature>
<dbReference type="EMBL" id="PGCI01000014">
    <property type="protein sequence ID" value="PLW49820.1"/>
    <property type="molecule type" value="Genomic_DNA"/>
</dbReference>
<feature type="compositionally biased region" description="Polar residues" evidence="1">
    <location>
        <begin position="1027"/>
        <end position="1047"/>
    </location>
</feature>
<protein>
    <submittedName>
        <fullName evidence="2">Uncharacterized protein</fullName>
    </submittedName>
</protein>
<dbReference type="PANTHER" id="PTHR15633:SF2">
    <property type="entry name" value="NUCLEOLAR PROTEIN 11"/>
    <property type="match status" value="1"/>
</dbReference>